<dbReference type="EMBL" id="JAPPUX010000001">
    <property type="protein sequence ID" value="MCY4725674.1"/>
    <property type="molecule type" value="Genomic_DNA"/>
</dbReference>
<dbReference type="Proteomes" id="UP001074726">
    <property type="component" value="Unassembled WGS sequence"/>
</dbReference>
<evidence type="ECO:0000256" key="3">
    <source>
        <dbReference type="ARBA" id="ARBA00023163"/>
    </source>
</evidence>
<dbReference type="RefSeq" id="WP_268110464.1">
    <property type="nucleotide sequence ID" value="NZ_JAPPUX010000001.1"/>
</dbReference>
<evidence type="ECO:0000256" key="1">
    <source>
        <dbReference type="ARBA" id="ARBA00023015"/>
    </source>
</evidence>
<feature type="domain" description="HTH marR-type" evidence="4">
    <location>
        <begin position="10"/>
        <end position="147"/>
    </location>
</feature>
<dbReference type="SMART" id="SM00347">
    <property type="entry name" value="HTH_MARR"/>
    <property type="match status" value="1"/>
</dbReference>
<organism evidence="5 6">
    <name type="scientific">Nocardioides pini</name>
    <dbReference type="NCBI Taxonomy" id="2975053"/>
    <lineage>
        <taxon>Bacteria</taxon>
        <taxon>Bacillati</taxon>
        <taxon>Actinomycetota</taxon>
        <taxon>Actinomycetes</taxon>
        <taxon>Propionibacteriales</taxon>
        <taxon>Nocardioidaceae</taxon>
        <taxon>Nocardioides</taxon>
    </lineage>
</organism>
<gene>
    <name evidence="5" type="ORF">NYO98_05225</name>
</gene>
<proteinExistence type="predicted"/>
<dbReference type="PROSITE" id="PS50995">
    <property type="entry name" value="HTH_MARR_2"/>
    <property type="match status" value="1"/>
</dbReference>
<keyword evidence="3" id="KW-0804">Transcription</keyword>
<sequence>MPDDSSTEDQPNVGVLMYVAARSLEARAYDAVVAAGAVDVTPTQARLMAQVDPDGTRTVTLAARARITKQSAGFLVDQLERAGYVERVPDPADGRAKLVRLTRRGRAVGDAADAVVAESLREWEQHLGAARMRALEETMRLLRPITDPWA</sequence>
<dbReference type="PRINTS" id="PR00598">
    <property type="entry name" value="HTHMARR"/>
</dbReference>
<dbReference type="InterPro" id="IPR000835">
    <property type="entry name" value="HTH_MarR-typ"/>
</dbReference>
<comment type="caution">
    <text evidence="5">The sequence shown here is derived from an EMBL/GenBank/DDBJ whole genome shotgun (WGS) entry which is preliminary data.</text>
</comment>
<dbReference type="PANTHER" id="PTHR33164">
    <property type="entry name" value="TRANSCRIPTIONAL REGULATOR, MARR FAMILY"/>
    <property type="match status" value="1"/>
</dbReference>
<evidence type="ECO:0000256" key="2">
    <source>
        <dbReference type="ARBA" id="ARBA00023125"/>
    </source>
</evidence>
<dbReference type="PANTHER" id="PTHR33164:SF99">
    <property type="entry name" value="MARR FAMILY REGULATORY PROTEIN"/>
    <property type="match status" value="1"/>
</dbReference>
<reference evidence="5" key="1">
    <citation type="submission" date="2022-08" db="EMBL/GenBank/DDBJ databases">
        <title>Genome sequencing of Nocardioides sp. STR2.</title>
        <authorList>
            <person name="So Y."/>
        </authorList>
    </citation>
    <scope>NUCLEOTIDE SEQUENCE</scope>
    <source>
        <strain evidence="5">STR2</strain>
    </source>
</reference>
<dbReference type="InterPro" id="IPR036388">
    <property type="entry name" value="WH-like_DNA-bd_sf"/>
</dbReference>
<protein>
    <submittedName>
        <fullName evidence="5">MarR family transcriptional regulator</fullName>
    </submittedName>
</protein>
<evidence type="ECO:0000313" key="5">
    <source>
        <dbReference type="EMBL" id="MCY4725674.1"/>
    </source>
</evidence>
<keyword evidence="1" id="KW-0805">Transcription regulation</keyword>
<dbReference type="InterPro" id="IPR023187">
    <property type="entry name" value="Tscrpt_reg_MarR-type_CS"/>
</dbReference>
<keyword evidence="2" id="KW-0238">DNA-binding</keyword>
<dbReference type="Gene3D" id="1.10.10.10">
    <property type="entry name" value="Winged helix-like DNA-binding domain superfamily/Winged helix DNA-binding domain"/>
    <property type="match status" value="1"/>
</dbReference>
<dbReference type="SUPFAM" id="SSF46785">
    <property type="entry name" value="Winged helix' DNA-binding domain"/>
    <property type="match status" value="1"/>
</dbReference>
<dbReference type="InterPro" id="IPR036390">
    <property type="entry name" value="WH_DNA-bd_sf"/>
</dbReference>
<dbReference type="Pfam" id="PF12802">
    <property type="entry name" value="MarR_2"/>
    <property type="match status" value="1"/>
</dbReference>
<evidence type="ECO:0000259" key="4">
    <source>
        <dbReference type="PROSITE" id="PS50995"/>
    </source>
</evidence>
<accession>A0ABT4C9N6</accession>
<name>A0ABT4C9N6_9ACTN</name>
<keyword evidence="6" id="KW-1185">Reference proteome</keyword>
<dbReference type="PROSITE" id="PS01117">
    <property type="entry name" value="HTH_MARR_1"/>
    <property type="match status" value="1"/>
</dbReference>
<dbReference type="InterPro" id="IPR039422">
    <property type="entry name" value="MarR/SlyA-like"/>
</dbReference>
<evidence type="ECO:0000313" key="6">
    <source>
        <dbReference type="Proteomes" id="UP001074726"/>
    </source>
</evidence>